<organism evidence="1 2">
    <name type="scientific">Actinoplanes auranticolor</name>
    <dbReference type="NCBI Taxonomy" id="47988"/>
    <lineage>
        <taxon>Bacteria</taxon>
        <taxon>Bacillati</taxon>
        <taxon>Actinomycetota</taxon>
        <taxon>Actinomycetes</taxon>
        <taxon>Micromonosporales</taxon>
        <taxon>Micromonosporaceae</taxon>
        <taxon>Actinoplanes</taxon>
    </lineage>
</organism>
<comment type="caution">
    <text evidence="1">The sequence shown here is derived from an EMBL/GenBank/DDBJ whole genome shotgun (WGS) entry which is preliminary data.</text>
</comment>
<evidence type="ECO:0000313" key="1">
    <source>
        <dbReference type="EMBL" id="GIM65951.1"/>
    </source>
</evidence>
<protein>
    <submittedName>
        <fullName evidence="1">Uncharacterized protein</fullName>
    </submittedName>
</protein>
<sequence>MAQAQDVSPGERVGQCAALDRCRGVGSVDPPDQRLKLSEHLARLGEQGHGVLSRSLAFLEARTAGDTRTELFGTARRICAQRESFGKFHRSSMAIQDRRRLRFPSAGAYEAEPIAAADRTVRGVQWRFAAM</sequence>
<name>A0A919S827_9ACTN</name>
<evidence type="ECO:0000313" key="2">
    <source>
        <dbReference type="Proteomes" id="UP000681340"/>
    </source>
</evidence>
<dbReference type="Proteomes" id="UP000681340">
    <property type="component" value="Unassembled WGS sequence"/>
</dbReference>
<gene>
    <name evidence="1" type="ORF">Aau02nite_20880</name>
</gene>
<reference evidence="1" key="1">
    <citation type="submission" date="2021-03" db="EMBL/GenBank/DDBJ databases">
        <title>Whole genome shotgun sequence of Actinoplanes auranticolor NBRC 12245.</title>
        <authorList>
            <person name="Komaki H."/>
            <person name="Tamura T."/>
        </authorList>
    </citation>
    <scope>NUCLEOTIDE SEQUENCE</scope>
    <source>
        <strain evidence="1">NBRC 12245</strain>
    </source>
</reference>
<accession>A0A919S827</accession>
<dbReference type="AlphaFoldDB" id="A0A919S827"/>
<keyword evidence="2" id="KW-1185">Reference proteome</keyword>
<proteinExistence type="predicted"/>
<dbReference type="EMBL" id="BOQL01000018">
    <property type="protein sequence ID" value="GIM65951.1"/>
    <property type="molecule type" value="Genomic_DNA"/>
</dbReference>